<feature type="transmembrane region" description="Helical" evidence="1">
    <location>
        <begin position="21"/>
        <end position="40"/>
    </location>
</feature>
<gene>
    <name evidence="2" type="ORF">H8E29_12560</name>
</gene>
<accession>A0A8J6NLW8</accession>
<reference evidence="2 3" key="1">
    <citation type="submission" date="2020-08" db="EMBL/GenBank/DDBJ databases">
        <title>Bridging the membrane lipid divide: bacteria of the FCB group superphylum have the potential to synthesize archaeal ether lipids.</title>
        <authorList>
            <person name="Villanueva L."/>
            <person name="Von Meijenfeldt F.A.B."/>
            <person name="Westbye A.B."/>
            <person name="Yadav S."/>
            <person name="Hopmans E.C."/>
            <person name="Dutilh B.E."/>
            <person name="Sinninghe Damste J.S."/>
        </authorList>
    </citation>
    <scope>NUCLEOTIDE SEQUENCE [LARGE SCALE GENOMIC DNA]</scope>
    <source>
        <strain evidence="2">NIOZ-UU36</strain>
    </source>
</reference>
<comment type="caution">
    <text evidence="2">The sequence shown here is derived from an EMBL/GenBank/DDBJ whole genome shotgun (WGS) entry which is preliminary data.</text>
</comment>
<evidence type="ECO:0000256" key="1">
    <source>
        <dbReference type="SAM" id="Phobius"/>
    </source>
</evidence>
<evidence type="ECO:0000313" key="2">
    <source>
        <dbReference type="EMBL" id="MBC8336092.1"/>
    </source>
</evidence>
<name>A0A8J6NLW8_9CHLR</name>
<evidence type="ECO:0000313" key="3">
    <source>
        <dbReference type="Proteomes" id="UP000614469"/>
    </source>
</evidence>
<keyword evidence="1" id="KW-0812">Transmembrane</keyword>
<keyword evidence="1" id="KW-1133">Transmembrane helix</keyword>
<proteinExistence type="predicted"/>
<dbReference type="Proteomes" id="UP000614469">
    <property type="component" value="Unassembled WGS sequence"/>
</dbReference>
<organism evidence="2 3">
    <name type="scientific">Candidatus Desulfolinea nitratireducens</name>
    <dbReference type="NCBI Taxonomy" id="2841698"/>
    <lineage>
        <taxon>Bacteria</taxon>
        <taxon>Bacillati</taxon>
        <taxon>Chloroflexota</taxon>
        <taxon>Anaerolineae</taxon>
        <taxon>Anaerolineales</taxon>
        <taxon>Anaerolineales incertae sedis</taxon>
        <taxon>Candidatus Desulfolinea</taxon>
    </lineage>
</organism>
<dbReference type="AlphaFoldDB" id="A0A8J6NLW8"/>
<dbReference type="EMBL" id="JACNJN010000139">
    <property type="protein sequence ID" value="MBC8336092.1"/>
    <property type="molecule type" value="Genomic_DNA"/>
</dbReference>
<keyword evidence="1" id="KW-0472">Membrane</keyword>
<protein>
    <submittedName>
        <fullName evidence="2">Uncharacterized protein</fullName>
    </submittedName>
</protein>
<sequence length="149" mass="16484">MKIFNHRIQQAPWRIRRQKAGAVLLAIVGASMIAALYLSVSSRSTLVAREIQTLERHISLGNQENANLKTELAGLLSHEAISGRSDALDFQLATVGETHYILVPGYDGRQPITLATNADQSINTLSLSAKYSQSLFDWFESQVQRGGFR</sequence>